<protein>
    <submittedName>
        <fullName evidence="1">Uncharacterized protein</fullName>
    </submittedName>
</protein>
<proteinExistence type="predicted"/>
<sequence>MVPASATIHSFKPTLTRSFITFSGSGSGDHGDDSPHRTE</sequence>
<dbReference type="KEGG" id="lab:LA76x_1422"/>
<gene>
    <name evidence="1" type="ORF">LA76x_1422</name>
</gene>
<dbReference type="Proteomes" id="UP000060787">
    <property type="component" value="Chromosome"/>
</dbReference>
<dbReference type="AlphaFoldDB" id="A0A0S2F7Q8"/>
<evidence type="ECO:0000313" key="1">
    <source>
        <dbReference type="EMBL" id="ALN79578.1"/>
    </source>
</evidence>
<name>A0A0S2F7Q8_LYSAN</name>
<evidence type="ECO:0000313" key="2">
    <source>
        <dbReference type="Proteomes" id="UP000060787"/>
    </source>
</evidence>
<organism evidence="1 2">
    <name type="scientific">Lysobacter antibioticus</name>
    <dbReference type="NCBI Taxonomy" id="84531"/>
    <lineage>
        <taxon>Bacteria</taxon>
        <taxon>Pseudomonadati</taxon>
        <taxon>Pseudomonadota</taxon>
        <taxon>Gammaproteobacteria</taxon>
        <taxon>Lysobacterales</taxon>
        <taxon>Lysobacteraceae</taxon>
        <taxon>Lysobacter</taxon>
    </lineage>
</organism>
<dbReference type="EMBL" id="CP011129">
    <property type="protein sequence ID" value="ALN79578.1"/>
    <property type="molecule type" value="Genomic_DNA"/>
</dbReference>
<accession>A0A0S2F7Q8</accession>
<keyword evidence="2" id="KW-1185">Reference proteome</keyword>
<reference evidence="1 2" key="1">
    <citation type="journal article" date="2015" name="BMC Genomics">
        <title>Comparative genomics and metabolic profiling of the genus Lysobacter.</title>
        <authorList>
            <person name="de Bruijn I."/>
            <person name="Cheng X."/>
            <person name="de Jager V."/>
            <person name="Exposito R.G."/>
            <person name="Watrous J."/>
            <person name="Patel N."/>
            <person name="Postma J."/>
            <person name="Dorrestein P.C."/>
            <person name="Kobayashi D."/>
            <person name="Raaijmakers J.M."/>
        </authorList>
    </citation>
    <scope>NUCLEOTIDE SEQUENCE [LARGE SCALE GENOMIC DNA]</scope>
    <source>
        <strain evidence="1 2">76</strain>
    </source>
</reference>